<dbReference type="Proteomes" id="UP000005481">
    <property type="component" value="Unassembled WGS sequence"/>
</dbReference>
<dbReference type="EMBL" id="AGCJ01000002">
    <property type="protein sequence ID" value="EHM43995.1"/>
    <property type="molecule type" value="Genomic_DNA"/>
</dbReference>
<protein>
    <submittedName>
        <fullName evidence="1">Uncharacterized protein</fullName>
    </submittedName>
</protein>
<sequence>MSRLFFRIFTFFRLYHKSFNSYTSNDYSLFYKKSAQVNYLCR</sequence>
<proteinExistence type="predicted"/>
<keyword evidence="2" id="KW-1185">Reference proteome</keyword>
<name>G9YEK6_9FIRM</name>
<evidence type="ECO:0000313" key="2">
    <source>
        <dbReference type="Proteomes" id="UP000005481"/>
    </source>
</evidence>
<comment type="caution">
    <text evidence="1">The sequence shown here is derived from an EMBL/GenBank/DDBJ whole genome shotgun (WGS) entry which is preliminary data.</text>
</comment>
<reference evidence="1 2" key="1">
    <citation type="submission" date="2011-08" db="EMBL/GenBank/DDBJ databases">
        <authorList>
            <person name="Weinstock G."/>
            <person name="Sodergren E."/>
            <person name="Clifton S."/>
            <person name="Fulton L."/>
            <person name="Fulton B."/>
            <person name="Courtney L."/>
            <person name="Fronick C."/>
            <person name="Harrison M."/>
            <person name="Strong C."/>
            <person name="Farmer C."/>
            <person name="Delahaunty K."/>
            <person name="Markovic C."/>
            <person name="Hall O."/>
            <person name="Minx P."/>
            <person name="Tomlinson C."/>
            <person name="Mitreva M."/>
            <person name="Hou S."/>
            <person name="Chen J."/>
            <person name="Wollam A."/>
            <person name="Pepin K.H."/>
            <person name="Johnson M."/>
            <person name="Bhonagiri V."/>
            <person name="Zhang X."/>
            <person name="Suruliraj S."/>
            <person name="Warren W."/>
            <person name="Chinwalla A."/>
            <person name="Mardis E.R."/>
            <person name="Wilson R.K."/>
        </authorList>
    </citation>
    <scope>NUCLEOTIDE SEQUENCE [LARGE SCALE GENOMIC DNA]</scope>
    <source>
        <strain evidence="1 2">F0357</strain>
    </source>
</reference>
<gene>
    <name evidence="1" type="ORF">HMPREF0080_00065</name>
</gene>
<dbReference type="HOGENOM" id="CLU_3246379_0_0_9"/>
<organism evidence="1 2">
    <name type="scientific">Anaeroglobus geminatus F0357</name>
    <dbReference type="NCBI Taxonomy" id="861450"/>
    <lineage>
        <taxon>Bacteria</taxon>
        <taxon>Bacillati</taxon>
        <taxon>Bacillota</taxon>
        <taxon>Negativicutes</taxon>
        <taxon>Veillonellales</taxon>
        <taxon>Veillonellaceae</taxon>
        <taxon>Anaeroglobus</taxon>
    </lineage>
</organism>
<accession>G9YEK6</accession>
<dbReference type="AlphaFoldDB" id="G9YEK6"/>
<evidence type="ECO:0000313" key="1">
    <source>
        <dbReference type="EMBL" id="EHM43995.1"/>
    </source>
</evidence>